<sequence>MKLSAKIDGDLRRILADELTQAETAVTDGMRDATEGLKAELRQQVVGAGLGPKLANTWRSEVYPKNGTSLHAAGYVFSKAPDIVSVFEDGAVIRSQKGFWLAIPTPAAGKGAGGKRMDPGMWERMRGQRLRFIYRSSGVSLLVADNMRARKGKRGGFAKGSDSAIRSGNGLASVVMFILVPQVSLRKRLDVAAAAQKWIEAVPDLIVRNWR</sequence>
<evidence type="ECO:0000313" key="2">
    <source>
        <dbReference type="Proteomes" id="UP000031971"/>
    </source>
</evidence>
<keyword evidence="2" id="KW-1185">Reference proteome</keyword>
<gene>
    <name evidence="1" type="ORF">CCC_01406</name>
</gene>
<dbReference type="OrthoDB" id="7571212at2"/>
<proteinExistence type="predicted"/>
<dbReference type="EMBL" id="JXSL01000033">
    <property type="protein sequence ID" value="KIL96913.1"/>
    <property type="molecule type" value="Genomic_DNA"/>
</dbReference>
<dbReference type="Pfam" id="PF20039">
    <property type="entry name" value="DUF6441"/>
    <property type="match status" value="1"/>
</dbReference>
<comment type="caution">
    <text evidence="1">The sequence shown here is derived from an EMBL/GenBank/DDBJ whole genome shotgun (WGS) entry which is preliminary data.</text>
</comment>
<dbReference type="STRING" id="272627.CCC_01406"/>
<protein>
    <submittedName>
        <fullName evidence="1">Uncharacterized protein</fullName>
    </submittedName>
</protein>
<dbReference type="AlphaFoldDB" id="A0A0C2YP74"/>
<name>A0A0C2YP74_PARME</name>
<reference evidence="1 2" key="1">
    <citation type="submission" date="2015-01" db="EMBL/GenBank/DDBJ databases">
        <title>Genome Sequence of Magnetospirillum magnetotacticum Strain MS-1.</title>
        <authorList>
            <person name="Marinov G.K."/>
            <person name="Smalley M.D."/>
            <person name="DeSalvo G."/>
        </authorList>
    </citation>
    <scope>NUCLEOTIDE SEQUENCE [LARGE SCALE GENOMIC DNA]</scope>
    <source>
        <strain evidence="1 2">MS-1</strain>
    </source>
</reference>
<organism evidence="1 2">
    <name type="scientific">Paramagnetospirillum magnetotacticum MS-1</name>
    <dbReference type="NCBI Taxonomy" id="272627"/>
    <lineage>
        <taxon>Bacteria</taxon>
        <taxon>Pseudomonadati</taxon>
        <taxon>Pseudomonadota</taxon>
        <taxon>Alphaproteobacteria</taxon>
        <taxon>Rhodospirillales</taxon>
        <taxon>Magnetospirillaceae</taxon>
        <taxon>Paramagnetospirillum</taxon>
    </lineage>
</organism>
<dbReference type="RefSeq" id="WP_009870313.1">
    <property type="nucleotide sequence ID" value="NZ_JXSL01000033.1"/>
</dbReference>
<dbReference type="Proteomes" id="UP000031971">
    <property type="component" value="Unassembled WGS sequence"/>
</dbReference>
<evidence type="ECO:0000313" key="1">
    <source>
        <dbReference type="EMBL" id="KIL96913.1"/>
    </source>
</evidence>
<accession>A0A0C2YP74</accession>
<dbReference type="InterPro" id="IPR045622">
    <property type="entry name" value="DUF6441"/>
</dbReference>